<dbReference type="PANTHER" id="PTHR11649">
    <property type="entry name" value="MSS1/TRME-RELATED GTP-BINDING PROTEIN"/>
    <property type="match status" value="1"/>
</dbReference>
<dbReference type="PROSITE" id="PS51706">
    <property type="entry name" value="G_ENGB"/>
    <property type="match status" value="1"/>
</dbReference>
<comment type="function">
    <text evidence="10">Necessary for normal cell division and for the maintenance of normal septation.</text>
</comment>
<reference evidence="12" key="1">
    <citation type="journal article" date="2012" name="J. Bacteriol.">
        <title>Genome sequences of type strains of seven species of the marine bacterium Pseudoalteromonas.</title>
        <authorList>
            <person name="Xie B.B."/>
            <person name="Shu Y.L."/>
            <person name="Qin Q.L."/>
            <person name="Rong J.C."/>
            <person name="Zhang X.Y."/>
            <person name="Chen X.L."/>
            <person name="Shi M."/>
            <person name="He H.L."/>
            <person name="Zhou B.C."/>
            <person name="Zhang Y.Z."/>
        </authorList>
    </citation>
    <scope>NUCLEOTIDE SEQUENCE [LARGE SCALE GENOMIC DNA]</scope>
    <source>
        <strain evidence="12">NCIMB 2128</strain>
    </source>
</reference>
<evidence type="ECO:0000256" key="6">
    <source>
        <dbReference type="ARBA" id="ARBA00022842"/>
    </source>
</evidence>
<evidence type="ECO:0000256" key="9">
    <source>
        <dbReference type="ARBA" id="ARBA00023306"/>
    </source>
</evidence>
<name>A0ABN0NDM5_9GAMM</name>
<dbReference type="EMBL" id="AHCF02000043">
    <property type="protein sequence ID" value="ERG59434.1"/>
    <property type="molecule type" value="Genomic_DNA"/>
</dbReference>
<evidence type="ECO:0000256" key="10">
    <source>
        <dbReference type="HAMAP-Rule" id="MF_00321"/>
    </source>
</evidence>
<dbReference type="InterPro" id="IPR027417">
    <property type="entry name" value="P-loop_NTPase"/>
</dbReference>
<reference evidence="12" key="2">
    <citation type="submission" date="2013-04" db="EMBL/GenBank/DDBJ databases">
        <title>Genome sequence of Pseudoalteromonas undina.</title>
        <authorList>
            <person name="Xie B.-B."/>
            <person name="Rong J.-C."/>
            <person name="Qin Q.-L."/>
            <person name="Shu Y.-L."/>
            <person name="Zhang Y.-Z."/>
        </authorList>
    </citation>
    <scope>NUCLEOTIDE SEQUENCE</scope>
    <source>
        <strain evidence="12">NCIMB 2128</strain>
    </source>
</reference>
<evidence type="ECO:0000256" key="4">
    <source>
        <dbReference type="ARBA" id="ARBA00022723"/>
    </source>
</evidence>
<keyword evidence="3 10" id="KW-0132">Cell division</keyword>
<dbReference type="InterPro" id="IPR019987">
    <property type="entry name" value="GTP-bd_ribosome_bio_YsxC"/>
</dbReference>
<keyword evidence="13" id="KW-1185">Reference proteome</keyword>
<protein>
    <recommendedName>
        <fullName evidence="10">Probable GTP-binding protein EngB</fullName>
    </recommendedName>
</protein>
<comment type="caution">
    <text evidence="12">The sequence shown here is derived from an EMBL/GenBank/DDBJ whole genome shotgun (WGS) entry which is preliminary data.</text>
</comment>
<keyword evidence="9 10" id="KW-0131">Cell cycle</keyword>
<evidence type="ECO:0000256" key="8">
    <source>
        <dbReference type="ARBA" id="ARBA00023210"/>
    </source>
</evidence>
<keyword evidence="7 10" id="KW-0342">GTP-binding</keyword>
<sequence>MLFFLVLGEPVLKSRIKYNTASFVTSAPDITKLPADTGIEVAFAGRSNAGKSSALNALTDQKLARTSKTPGRTQLINTFELADVDDMRLIDLPGYGFAKVPIEMKKKWQKSLGEYLQKRQSLKGIVVLMDIRHPLKDLDRDLINWAVGSEIPVLALLTKADKLKQGPRKSQVLSVRRELSELDGDITVHAFSSLKGTGLPEVAKKLDEWYLGPIVAIPPADTE</sequence>
<evidence type="ECO:0000256" key="2">
    <source>
        <dbReference type="ARBA" id="ARBA00009638"/>
    </source>
</evidence>
<dbReference type="Gene3D" id="3.40.50.300">
    <property type="entry name" value="P-loop containing nucleotide triphosphate hydrolases"/>
    <property type="match status" value="1"/>
</dbReference>
<dbReference type="HAMAP" id="MF_00321">
    <property type="entry name" value="GTPase_EngB"/>
    <property type="match status" value="1"/>
</dbReference>
<dbReference type="Pfam" id="PF01926">
    <property type="entry name" value="MMR_HSR1"/>
    <property type="match status" value="1"/>
</dbReference>
<dbReference type="NCBIfam" id="TIGR03598">
    <property type="entry name" value="GTPase_YsxC"/>
    <property type="match status" value="1"/>
</dbReference>
<evidence type="ECO:0000256" key="3">
    <source>
        <dbReference type="ARBA" id="ARBA00022618"/>
    </source>
</evidence>
<organism evidence="12 13">
    <name type="scientific">Pseudoalteromonas undina</name>
    <dbReference type="NCBI Taxonomy" id="43660"/>
    <lineage>
        <taxon>Bacteria</taxon>
        <taxon>Pseudomonadati</taxon>
        <taxon>Pseudomonadota</taxon>
        <taxon>Gammaproteobacteria</taxon>
        <taxon>Alteromonadales</taxon>
        <taxon>Pseudoalteromonadaceae</taxon>
        <taxon>Pseudoalteromonas</taxon>
    </lineage>
</organism>
<evidence type="ECO:0000259" key="11">
    <source>
        <dbReference type="PROSITE" id="PS51706"/>
    </source>
</evidence>
<dbReference type="CDD" id="cd01876">
    <property type="entry name" value="YihA_EngB"/>
    <property type="match status" value="1"/>
</dbReference>
<evidence type="ECO:0000313" key="12">
    <source>
        <dbReference type="EMBL" id="ERG59434.1"/>
    </source>
</evidence>
<comment type="similarity">
    <text evidence="2 10">Belongs to the TRAFAC class TrmE-Era-EngA-EngB-Septin-like GTPase superfamily. EngB GTPase family.</text>
</comment>
<proteinExistence type="inferred from homology"/>
<dbReference type="InterPro" id="IPR030393">
    <property type="entry name" value="G_ENGB_dom"/>
</dbReference>
<keyword evidence="5 10" id="KW-0547">Nucleotide-binding</keyword>
<accession>A0ABN0NDM5</accession>
<evidence type="ECO:0000256" key="1">
    <source>
        <dbReference type="ARBA" id="ARBA00001946"/>
    </source>
</evidence>
<comment type="cofactor">
    <cofactor evidence="1">
        <name>Mg(2+)</name>
        <dbReference type="ChEBI" id="CHEBI:18420"/>
    </cofactor>
</comment>
<keyword evidence="4" id="KW-0479">Metal-binding</keyword>
<dbReference type="SUPFAM" id="SSF52540">
    <property type="entry name" value="P-loop containing nucleoside triphosphate hydrolases"/>
    <property type="match status" value="1"/>
</dbReference>
<feature type="domain" description="EngB-type G" evidence="11">
    <location>
        <begin position="37"/>
        <end position="212"/>
    </location>
</feature>
<evidence type="ECO:0000256" key="7">
    <source>
        <dbReference type="ARBA" id="ARBA00023134"/>
    </source>
</evidence>
<keyword evidence="6" id="KW-0460">Magnesium</keyword>
<evidence type="ECO:0000313" key="13">
    <source>
        <dbReference type="Proteomes" id="UP000016534"/>
    </source>
</evidence>
<gene>
    <name evidence="10 12" type="primary">engB</name>
    <name evidence="12" type="ORF">PUND_17218</name>
</gene>
<keyword evidence="8 10" id="KW-0717">Septation</keyword>
<dbReference type="Proteomes" id="UP000016534">
    <property type="component" value="Unassembled WGS sequence"/>
</dbReference>
<dbReference type="PANTHER" id="PTHR11649:SF13">
    <property type="entry name" value="ENGB-TYPE G DOMAIN-CONTAINING PROTEIN"/>
    <property type="match status" value="1"/>
</dbReference>
<evidence type="ECO:0000256" key="5">
    <source>
        <dbReference type="ARBA" id="ARBA00022741"/>
    </source>
</evidence>
<dbReference type="InterPro" id="IPR006073">
    <property type="entry name" value="GTP-bd"/>
</dbReference>